<dbReference type="Pfam" id="PF05043">
    <property type="entry name" value="Mga"/>
    <property type="match status" value="1"/>
</dbReference>
<evidence type="ECO:0000256" key="1">
    <source>
        <dbReference type="ARBA" id="ARBA00023015"/>
    </source>
</evidence>
<keyword evidence="5" id="KW-1185">Reference proteome</keyword>
<keyword evidence="1" id="KW-0805">Transcription regulation</keyword>
<name>A0ABW4BH72_9LACO</name>
<dbReference type="EMBL" id="JBHTOA010000025">
    <property type="protein sequence ID" value="MFD1398888.1"/>
    <property type="molecule type" value="Genomic_DNA"/>
</dbReference>
<keyword evidence="2" id="KW-0804">Transcription</keyword>
<evidence type="ECO:0000313" key="5">
    <source>
        <dbReference type="Proteomes" id="UP001597199"/>
    </source>
</evidence>
<organism evidence="4 5">
    <name type="scientific">Lacticaseibacillus suilingensis</name>
    <dbReference type="NCBI Taxonomy" id="2799577"/>
    <lineage>
        <taxon>Bacteria</taxon>
        <taxon>Bacillati</taxon>
        <taxon>Bacillota</taxon>
        <taxon>Bacilli</taxon>
        <taxon>Lactobacillales</taxon>
        <taxon>Lactobacillaceae</taxon>
        <taxon>Lacticaseibacillus</taxon>
    </lineage>
</organism>
<feature type="domain" description="Mga helix-turn-helix" evidence="3">
    <location>
        <begin position="84"/>
        <end position="161"/>
    </location>
</feature>
<comment type="caution">
    <text evidence="4">The sequence shown here is derived from an EMBL/GenBank/DDBJ whole genome shotgun (WGS) entry which is preliminary data.</text>
</comment>
<reference evidence="5" key="1">
    <citation type="journal article" date="2019" name="Int. J. Syst. Evol. Microbiol.">
        <title>The Global Catalogue of Microorganisms (GCM) 10K type strain sequencing project: providing services to taxonomists for standard genome sequencing and annotation.</title>
        <authorList>
            <consortium name="The Broad Institute Genomics Platform"/>
            <consortium name="The Broad Institute Genome Sequencing Center for Infectious Disease"/>
            <person name="Wu L."/>
            <person name="Ma J."/>
        </authorList>
    </citation>
    <scope>NUCLEOTIDE SEQUENCE [LARGE SCALE GENOMIC DNA]</scope>
    <source>
        <strain evidence="5">CCM 9110</strain>
    </source>
</reference>
<dbReference type="PANTHER" id="PTHR30185">
    <property type="entry name" value="CRYPTIC BETA-GLUCOSIDE BGL OPERON ANTITERMINATOR"/>
    <property type="match status" value="1"/>
</dbReference>
<accession>A0ABW4BH72</accession>
<evidence type="ECO:0000259" key="3">
    <source>
        <dbReference type="Pfam" id="PF05043"/>
    </source>
</evidence>
<sequence length="495" mass="57696">MDYRDLLDKPMQLQVQILRDIYAQTQGLSKRALLDKYQLSQPTLKAYLSELTHFCAAHFPGALSLVDVDGQLKLVKATSVGLPNIIYAYLKNADAFKILALLQQQGRFTYLELEEQLAISSASIYRKIADLNRVLKEFKLSIQNGQMQGSEWQIRYFYYQLTMQLVPFEHLIDGMNDPKILRVLADFEAGMHFSLPLAARTKFYTWMKITLTRYQTGQVADFRQNANLPQSLTGAPFYRQFHQVLRTIGPKNDFQRTDQDIAVLYLASFCFGFLPDCADRYLEWAEGGDTVNFPFGEALHRTSSFLLKHYRMGTVLLGNFQKIRYLLIQSILHYVLFQGFIYPYSDEQLESEINRQASTEFVTVATSYLTKMAPLWRKSAFLPENPLYRNLTYRIQAAFRYTDFLTDQTLKVGLRFFTDLLIQELFLTLWSRKLNRDFSVQLEFFQPNTNYDLIITDYLLPTDDKARCFLISEFDNENDITAIRRILAGLYDQRK</sequence>
<evidence type="ECO:0000313" key="4">
    <source>
        <dbReference type="EMBL" id="MFD1398888.1"/>
    </source>
</evidence>
<dbReference type="InterPro" id="IPR050661">
    <property type="entry name" value="BglG_antiterminators"/>
</dbReference>
<dbReference type="PANTHER" id="PTHR30185:SF18">
    <property type="entry name" value="TRANSCRIPTIONAL REGULATOR MTLR"/>
    <property type="match status" value="1"/>
</dbReference>
<dbReference type="RefSeq" id="WP_204118501.1">
    <property type="nucleotide sequence ID" value="NZ_BOLV01000005.1"/>
</dbReference>
<dbReference type="Proteomes" id="UP001597199">
    <property type="component" value="Unassembled WGS sequence"/>
</dbReference>
<proteinExistence type="predicted"/>
<dbReference type="InterPro" id="IPR007737">
    <property type="entry name" value="Mga_HTH"/>
</dbReference>
<protein>
    <submittedName>
        <fullName evidence="4">Helix-turn-helix domain-containing protein</fullName>
    </submittedName>
</protein>
<gene>
    <name evidence="4" type="ORF">ACFQ41_06160</name>
</gene>
<evidence type="ECO:0000256" key="2">
    <source>
        <dbReference type="ARBA" id="ARBA00023163"/>
    </source>
</evidence>